<dbReference type="EMBL" id="LSMT01000831">
    <property type="protein sequence ID" value="PFX14145.1"/>
    <property type="molecule type" value="Genomic_DNA"/>
</dbReference>
<evidence type="ECO:0000256" key="1">
    <source>
        <dbReference type="ARBA" id="ARBA00022614"/>
    </source>
</evidence>
<keyword evidence="3" id="KW-0645">Protease</keyword>
<dbReference type="InterPro" id="IPR001611">
    <property type="entry name" value="Leu-rich_rpt"/>
</dbReference>
<keyword evidence="2" id="KW-0677">Repeat</keyword>
<dbReference type="GO" id="GO:0004180">
    <property type="term" value="F:carboxypeptidase activity"/>
    <property type="evidence" value="ECO:0007669"/>
    <property type="project" value="UniProtKB-KW"/>
</dbReference>
<dbReference type="AlphaFoldDB" id="A0A2B4RCX2"/>
<proteinExistence type="predicted"/>
<organism evidence="3 4">
    <name type="scientific">Stylophora pistillata</name>
    <name type="common">Smooth cauliflower coral</name>
    <dbReference type="NCBI Taxonomy" id="50429"/>
    <lineage>
        <taxon>Eukaryota</taxon>
        <taxon>Metazoa</taxon>
        <taxon>Cnidaria</taxon>
        <taxon>Anthozoa</taxon>
        <taxon>Hexacorallia</taxon>
        <taxon>Scleractinia</taxon>
        <taxon>Astrocoeniina</taxon>
        <taxon>Pocilloporidae</taxon>
        <taxon>Stylophora</taxon>
    </lineage>
</organism>
<accession>A0A2B4RCX2</accession>
<keyword evidence="3" id="KW-0378">Hydrolase</keyword>
<gene>
    <name evidence="3" type="primary">CPN2</name>
    <name evidence="3" type="ORF">AWC38_SpisGene21724</name>
</gene>
<evidence type="ECO:0000313" key="4">
    <source>
        <dbReference type="Proteomes" id="UP000225706"/>
    </source>
</evidence>
<dbReference type="Proteomes" id="UP000225706">
    <property type="component" value="Unassembled WGS sequence"/>
</dbReference>
<dbReference type="Pfam" id="PF13855">
    <property type="entry name" value="LRR_8"/>
    <property type="match status" value="1"/>
</dbReference>
<dbReference type="InterPro" id="IPR003591">
    <property type="entry name" value="Leu-rich_rpt_typical-subtyp"/>
</dbReference>
<keyword evidence="3" id="KW-0121">Carboxypeptidase</keyword>
<dbReference type="InterPro" id="IPR032675">
    <property type="entry name" value="LRR_dom_sf"/>
</dbReference>
<sequence length="150" mass="17128">MSGKTADCHMMFRMIRNLNDNELTDLPRDIFRNNTHLEIILLDNNKLQDLPQDIFSAHANLKALFLGNNLLKTLPENIFRITTQLEVADYDILVQMQQTIENLSLFLDSFLEGNQLKDLPQDVFNANTKLVWLMNAKIPAPSTCDPQLAG</sequence>
<dbReference type="SUPFAM" id="SSF52058">
    <property type="entry name" value="L domain-like"/>
    <property type="match status" value="1"/>
</dbReference>
<reference evidence="4" key="1">
    <citation type="journal article" date="2017" name="bioRxiv">
        <title>Comparative analysis of the genomes of Stylophora pistillata and Acropora digitifera provides evidence for extensive differences between species of corals.</title>
        <authorList>
            <person name="Voolstra C.R."/>
            <person name="Li Y."/>
            <person name="Liew Y.J."/>
            <person name="Baumgarten S."/>
            <person name="Zoccola D."/>
            <person name="Flot J.-F."/>
            <person name="Tambutte S."/>
            <person name="Allemand D."/>
            <person name="Aranda M."/>
        </authorList>
    </citation>
    <scope>NUCLEOTIDE SEQUENCE [LARGE SCALE GENOMIC DNA]</scope>
</reference>
<dbReference type="Gene3D" id="3.80.10.10">
    <property type="entry name" value="Ribonuclease Inhibitor"/>
    <property type="match status" value="1"/>
</dbReference>
<dbReference type="SMART" id="SM00369">
    <property type="entry name" value="LRR_TYP"/>
    <property type="match status" value="4"/>
</dbReference>
<name>A0A2B4RCX2_STYPI</name>
<protein>
    <submittedName>
        <fullName evidence="3">Carboxypeptidase N subunit 2</fullName>
    </submittedName>
</protein>
<keyword evidence="1" id="KW-0433">Leucine-rich repeat</keyword>
<comment type="caution">
    <text evidence="3">The sequence shown here is derived from an EMBL/GenBank/DDBJ whole genome shotgun (WGS) entry which is preliminary data.</text>
</comment>
<evidence type="ECO:0000313" key="3">
    <source>
        <dbReference type="EMBL" id="PFX14145.1"/>
    </source>
</evidence>
<dbReference type="PANTHER" id="PTHR24366">
    <property type="entry name" value="IG(IMMUNOGLOBULIN) AND LRR(LEUCINE RICH REPEAT) DOMAINS"/>
    <property type="match status" value="1"/>
</dbReference>
<dbReference type="PANTHER" id="PTHR24366:SF96">
    <property type="entry name" value="LEUCINE RICH REPEAT CONTAINING 53"/>
    <property type="match status" value="1"/>
</dbReference>
<keyword evidence="4" id="KW-1185">Reference proteome</keyword>
<evidence type="ECO:0000256" key="2">
    <source>
        <dbReference type="ARBA" id="ARBA00022737"/>
    </source>
</evidence>